<dbReference type="Pfam" id="PF15350">
    <property type="entry name" value="ETAA1"/>
    <property type="match status" value="1"/>
</dbReference>
<keyword evidence="3" id="KW-1185">Reference proteome</keyword>
<dbReference type="GO" id="GO:0043596">
    <property type="term" value="C:nuclear replication fork"/>
    <property type="evidence" value="ECO:0007669"/>
    <property type="project" value="TreeGrafter"/>
</dbReference>
<comment type="caution">
    <text evidence="2">The sequence shown here is derived from an EMBL/GenBank/DDBJ whole genome shotgun (WGS) entry which is preliminary data.</text>
</comment>
<name>A0AAD5B1E0_SILAS</name>
<evidence type="ECO:0000256" key="1">
    <source>
        <dbReference type="SAM" id="MobiDB-lite"/>
    </source>
</evidence>
<dbReference type="AlphaFoldDB" id="A0AAD5B1E0"/>
<organism evidence="2 3">
    <name type="scientific">Silurus asotus</name>
    <name type="common">Amur catfish</name>
    <name type="synonym">Parasilurus asotus</name>
    <dbReference type="NCBI Taxonomy" id="30991"/>
    <lineage>
        <taxon>Eukaryota</taxon>
        <taxon>Metazoa</taxon>
        <taxon>Chordata</taxon>
        <taxon>Craniata</taxon>
        <taxon>Vertebrata</taxon>
        <taxon>Euteleostomi</taxon>
        <taxon>Actinopterygii</taxon>
        <taxon>Neopterygii</taxon>
        <taxon>Teleostei</taxon>
        <taxon>Ostariophysi</taxon>
        <taxon>Siluriformes</taxon>
        <taxon>Siluridae</taxon>
        <taxon>Silurus</taxon>
    </lineage>
</organism>
<proteinExistence type="predicted"/>
<protein>
    <submittedName>
        <fullName evidence="2">Ewing's tumor-associated antigen 1</fullName>
    </submittedName>
</protein>
<feature type="region of interest" description="Disordered" evidence="1">
    <location>
        <begin position="527"/>
        <end position="571"/>
    </location>
</feature>
<dbReference type="GO" id="GO:0043539">
    <property type="term" value="F:protein serine/threonine kinase activator activity"/>
    <property type="evidence" value="ECO:0007669"/>
    <property type="project" value="TreeGrafter"/>
</dbReference>
<feature type="region of interest" description="Disordered" evidence="1">
    <location>
        <begin position="1"/>
        <end position="47"/>
    </location>
</feature>
<gene>
    <name evidence="2" type="ORF">C0J50_14489</name>
</gene>
<feature type="region of interest" description="Disordered" evidence="1">
    <location>
        <begin position="490"/>
        <end position="512"/>
    </location>
</feature>
<dbReference type="GO" id="GO:2000001">
    <property type="term" value="P:regulation of DNA damage checkpoint"/>
    <property type="evidence" value="ECO:0007669"/>
    <property type="project" value="TreeGrafter"/>
</dbReference>
<accession>A0AAD5B1E0</accession>
<dbReference type="GO" id="GO:0006974">
    <property type="term" value="P:DNA damage response"/>
    <property type="evidence" value="ECO:0007669"/>
    <property type="project" value="TreeGrafter"/>
</dbReference>
<sequence>MNRGRKTCTWTPEEDTREQPGLLAITQNRTKTNRLKRSPRTSQTQKSDIIHFRSDEGRGRRRAAVFKSVDIADIANRIAPKSKRPEAAESSLMQWIGDTAIPCTPEIREPRMKPKPTRQNPVDDLLKLAKQFDFNMIQQEEADLQPNPQNSMKMHEDQDLFSDEIDLPASPQTQSEAEKPPPDLEDQTVIGDPLDDDLDLLFEGSTQTVSNLSQGFSTCSHDVDKCALQFGVNRANTDSVKTPGVTRVVGASDLSKVMQVADDFDDDWNNDDLLEDSLVMAMTQNPELFSVPQHSSTQKQTNKNDSSSNIVPPQNGYKETNSGEVQRFSQRLESFQNGQCWNKATQSARKVEFHAPNSSGTGMSKVLLPCKVPSIVPSSHGVSTTTSQLKKPMEIQPWKVQSTVPIPSFSRLDSPGSGHSATKLTVPTLKINAVSEEKKNHVTPEDDVLTDFASEDLDSIFASDDIWEDGAEDDDALFSEACEKVEDDMTEQEPPREAPILKPTPQSSQCTTDKHENVVFQPSSSNAQVYDRRRAPSSTAVLPGARFNNTSAPDSRMMKSSESRYKFSHVKSTTRTESPTCTAASEVCKSATAKTVQLYQRIQDDHQFPKPNSTLNVGAAVSKDASKAAVTRCSDSEIEKKKQQAMERRRLRLLANQNLRAPV</sequence>
<dbReference type="GO" id="GO:0031297">
    <property type="term" value="P:replication fork processing"/>
    <property type="evidence" value="ECO:0007669"/>
    <property type="project" value="TreeGrafter"/>
</dbReference>
<feature type="compositionally biased region" description="Basic and acidic residues" evidence="1">
    <location>
        <begin position="556"/>
        <end position="565"/>
    </location>
</feature>
<dbReference type="EMBL" id="MU551540">
    <property type="protein sequence ID" value="KAI5625935.1"/>
    <property type="molecule type" value="Genomic_DNA"/>
</dbReference>
<reference evidence="2" key="1">
    <citation type="submission" date="2018-07" db="EMBL/GenBank/DDBJ databases">
        <title>Comparative genomics of catfishes provides insights into carnivory and benthic adaptation.</title>
        <authorList>
            <person name="Zhang Y."/>
            <person name="Wang D."/>
            <person name="Peng Z."/>
            <person name="Zheng S."/>
            <person name="Shao F."/>
            <person name="Tao W."/>
        </authorList>
    </citation>
    <scope>NUCLEOTIDE SEQUENCE</scope>
    <source>
        <strain evidence="2">Chongqing</strain>
    </source>
</reference>
<dbReference type="PANTHER" id="PTHR16434:SF4">
    <property type="entry name" value="ETAA1 ACTIVATOR OF ATR KINASE"/>
    <property type="match status" value="1"/>
</dbReference>
<dbReference type="PANTHER" id="PTHR16434">
    <property type="entry name" value="EWING'S TUMOR-ASSOCIATED ANTIGEN 1 ETAA1"/>
    <property type="match status" value="1"/>
</dbReference>
<dbReference type="Proteomes" id="UP001205998">
    <property type="component" value="Unassembled WGS sequence"/>
</dbReference>
<evidence type="ECO:0000313" key="2">
    <source>
        <dbReference type="EMBL" id="KAI5625935.1"/>
    </source>
</evidence>
<evidence type="ECO:0000313" key="3">
    <source>
        <dbReference type="Proteomes" id="UP001205998"/>
    </source>
</evidence>
<dbReference type="InterPro" id="IPR029406">
    <property type="entry name" value="ETAA1"/>
</dbReference>
<feature type="region of interest" description="Disordered" evidence="1">
    <location>
        <begin position="289"/>
        <end position="324"/>
    </location>
</feature>